<name>A0ABD2PNM7_9PLAT</name>
<dbReference type="InterPro" id="IPR036910">
    <property type="entry name" value="HMG_box_dom_sf"/>
</dbReference>
<evidence type="ECO:0000259" key="5">
    <source>
        <dbReference type="PROSITE" id="PS50118"/>
    </source>
</evidence>
<dbReference type="Proteomes" id="UP001626550">
    <property type="component" value="Unassembled WGS sequence"/>
</dbReference>
<reference evidence="6 7" key="1">
    <citation type="submission" date="2024-11" db="EMBL/GenBank/DDBJ databases">
        <title>Adaptive evolution of stress response genes in parasites aligns with host niche diversity.</title>
        <authorList>
            <person name="Hahn C."/>
            <person name="Resl P."/>
        </authorList>
    </citation>
    <scope>NUCLEOTIDE SEQUENCE [LARGE SCALE GENOMIC DNA]</scope>
    <source>
        <strain evidence="6">EGGRZ-B1_66</strain>
        <tissue evidence="6">Body</tissue>
    </source>
</reference>
<dbReference type="InterPro" id="IPR050140">
    <property type="entry name" value="SRY-related_HMG-box_TF-like"/>
</dbReference>
<evidence type="ECO:0000313" key="6">
    <source>
        <dbReference type="EMBL" id="KAL3309119.1"/>
    </source>
</evidence>
<feature type="DNA-binding region" description="HMG box" evidence="4">
    <location>
        <begin position="7"/>
        <end position="75"/>
    </location>
</feature>
<dbReference type="Gene3D" id="1.10.30.10">
    <property type="entry name" value="High mobility group box domain"/>
    <property type="match status" value="1"/>
</dbReference>
<keyword evidence="7" id="KW-1185">Reference proteome</keyword>
<comment type="subcellular location">
    <subcellularLocation>
        <location evidence="1">Nucleus</location>
    </subcellularLocation>
</comment>
<evidence type="ECO:0000313" key="7">
    <source>
        <dbReference type="Proteomes" id="UP001626550"/>
    </source>
</evidence>
<dbReference type="FunFam" id="1.10.30.10:FF:000002">
    <property type="entry name" value="transcription factor Sox-2"/>
    <property type="match status" value="1"/>
</dbReference>
<dbReference type="Pfam" id="PF00505">
    <property type="entry name" value="HMG_box"/>
    <property type="match status" value="1"/>
</dbReference>
<sequence>MEEESHVKRPMNAFMVWSRGQRKKMAQLNPKMHNSEISKRLGAAWKLLNETDKRPFIDEAKRLRMLHMHNHPDYKYRPRRRPKNVGTVIEKKTPFPSQMDAFPQHQQAQVDAKFLNDQLMKRMALNLMRQNFEAQLKRSLVEQRANDFQALFKKSIELFNKQRMLSPDAQNTETTVDNVKPPLPKKVSLAYSINRLVDPE</sequence>
<organism evidence="6 7">
    <name type="scientific">Cichlidogyrus casuarinus</name>
    <dbReference type="NCBI Taxonomy" id="1844966"/>
    <lineage>
        <taxon>Eukaryota</taxon>
        <taxon>Metazoa</taxon>
        <taxon>Spiralia</taxon>
        <taxon>Lophotrochozoa</taxon>
        <taxon>Platyhelminthes</taxon>
        <taxon>Monogenea</taxon>
        <taxon>Monopisthocotylea</taxon>
        <taxon>Dactylogyridea</taxon>
        <taxon>Ancyrocephalidae</taxon>
        <taxon>Cichlidogyrus</taxon>
    </lineage>
</organism>
<dbReference type="AlphaFoldDB" id="A0ABD2PNM7"/>
<comment type="caution">
    <text evidence="6">The sequence shown here is derived from an EMBL/GenBank/DDBJ whole genome shotgun (WGS) entry which is preliminary data.</text>
</comment>
<keyword evidence="3 4" id="KW-0539">Nucleus</keyword>
<dbReference type="PANTHER" id="PTHR10270">
    <property type="entry name" value="SOX TRANSCRIPTION FACTOR"/>
    <property type="match status" value="1"/>
</dbReference>
<dbReference type="CDD" id="cd01388">
    <property type="entry name" value="HMG-box_SoxB"/>
    <property type="match status" value="1"/>
</dbReference>
<dbReference type="SUPFAM" id="SSF47095">
    <property type="entry name" value="HMG-box"/>
    <property type="match status" value="1"/>
</dbReference>
<evidence type="ECO:0000256" key="1">
    <source>
        <dbReference type="ARBA" id="ARBA00004123"/>
    </source>
</evidence>
<keyword evidence="2 4" id="KW-0238">DNA-binding</keyword>
<feature type="domain" description="HMG box" evidence="5">
    <location>
        <begin position="7"/>
        <end position="75"/>
    </location>
</feature>
<dbReference type="EMBL" id="JBJKFK010004267">
    <property type="protein sequence ID" value="KAL3309119.1"/>
    <property type="molecule type" value="Genomic_DNA"/>
</dbReference>
<dbReference type="GO" id="GO:0005634">
    <property type="term" value="C:nucleus"/>
    <property type="evidence" value="ECO:0007669"/>
    <property type="project" value="UniProtKB-SubCell"/>
</dbReference>
<dbReference type="GO" id="GO:0003677">
    <property type="term" value="F:DNA binding"/>
    <property type="evidence" value="ECO:0007669"/>
    <property type="project" value="UniProtKB-UniRule"/>
</dbReference>
<protein>
    <recommendedName>
        <fullName evidence="5">HMG box domain-containing protein</fullName>
    </recommendedName>
</protein>
<accession>A0ABD2PNM7</accession>
<evidence type="ECO:0000256" key="4">
    <source>
        <dbReference type="PROSITE-ProRule" id="PRU00267"/>
    </source>
</evidence>
<gene>
    <name evidence="6" type="ORF">Ciccas_012334</name>
</gene>
<dbReference type="InterPro" id="IPR009071">
    <property type="entry name" value="HMG_box_dom"/>
</dbReference>
<dbReference type="SMART" id="SM00398">
    <property type="entry name" value="HMG"/>
    <property type="match status" value="1"/>
</dbReference>
<evidence type="ECO:0000256" key="3">
    <source>
        <dbReference type="ARBA" id="ARBA00023242"/>
    </source>
</evidence>
<dbReference type="PROSITE" id="PS50118">
    <property type="entry name" value="HMG_BOX_2"/>
    <property type="match status" value="1"/>
</dbReference>
<proteinExistence type="predicted"/>
<evidence type="ECO:0000256" key="2">
    <source>
        <dbReference type="ARBA" id="ARBA00023125"/>
    </source>
</evidence>
<dbReference type="PANTHER" id="PTHR10270:SF324">
    <property type="entry name" value="SOX DOMAIN-CONTAINING PROTEIN DICHAETE-RELATED"/>
    <property type="match status" value="1"/>
</dbReference>